<evidence type="ECO:0000313" key="10">
    <source>
        <dbReference type="Proteomes" id="UP000229966"/>
    </source>
</evidence>
<comment type="caution">
    <text evidence="9">The sequence shown here is derived from an EMBL/GenBank/DDBJ whole genome shotgun (WGS) entry which is preliminary data.</text>
</comment>
<comment type="function">
    <text evidence="7">This protein binds to 23S rRNA in the presence of protein L20.</text>
</comment>
<dbReference type="PANTHER" id="PTHR21349">
    <property type="entry name" value="50S RIBOSOMAL PROTEIN L21"/>
    <property type="match status" value="1"/>
</dbReference>
<dbReference type="GO" id="GO:0006412">
    <property type="term" value="P:translation"/>
    <property type="evidence" value="ECO:0007669"/>
    <property type="project" value="InterPro"/>
</dbReference>
<evidence type="ECO:0000256" key="5">
    <source>
        <dbReference type="ARBA" id="ARBA00023274"/>
    </source>
</evidence>
<organism evidence="9 10">
    <name type="scientific">Candidatus Berkelbacteria bacterium CG03_land_8_20_14_0_80_40_36</name>
    <dbReference type="NCBI Taxonomy" id="1974509"/>
    <lineage>
        <taxon>Bacteria</taxon>
        <taxon>Candidatus Berkelbacteria</taxon>
    </lineage>
</organism>
<evidence type="ECO:0000256" key="2">
    <source>
        <dbReference type="ARBA" id="ARBA00022730"/>
    </source>
</evidence>
<keyword evidence="4 7" id="KW-0689">Ribosomal protein</keyword>
<dbReference type="PROSITE" id="PS01169">
    <property type="entry name" value="RIBOSOMAL_L21"/>
    <property type="match status" value="1"/>
</dbReference>
<feature type="region of interest" description="Disordered" evidence="8">
    <location>
        <begin position="1"/>
        <end position="21"/>
    </location>
</feature>
<keyword evidence="2 7" id="KW-0699">rRNA-binding</keyword>
<dbReference type="Pfam" id="PF00829">
    <property type="entry name" value="Ribosomal_L21p"/>
    <property type="match status" value="1"/>
</dbReference>
<keyword evidence="5 7" id="KW-0687">Ribonucleoprotein</keyword>
<evidence type="ECO:0000256" key="4">
    <source>
        <dbReference type="ARBA" id="ARBA00022980"/>
    </source>
</evidence>
<evidence type="ECO:0000256" key="3">
    <source>
        <dbReference type="ARBA" id="ARBA00022884"/>
    </source>
</evidence>
<evidence type="ECO:0000256" key="7">
    <source>
        <dbReference type="RuleBase" id="RU000562"/>
    </source>
</evidence>
<dbReference type="GO" id="GO:0019843">
    <property type="term" value="F:rRNA binding"/>
    <property type="evidence" value="ECO:0007669"/>
    <property type="project" value="UniProtKB-KW"/>
</dbReference>
<dbReference type="GO" id="GO:0005737">
    <property type="term" value="C:cytoplasm"/>
    <property type="evidence" value="ECO:0007669"/>
    <property type="project" value="UniProtKB-ARBA"/>
</dbReference>
<keyword evidence="3 7" id="KW-0694">RNA-binding</keyword>
<dbReference type="GO" id="GO:0005840">
    <property type="term" value="C:ribosome"/>
    <property type="evidence" value="ECO:0007669"/>
    <property type="project" value="UniProtKB-KW"/>
</dbReference>
<dbReference type="NCBIfam" id="TIGR00061">
    <property type="entry name" value="L21"/>
    <property type="match status" value="1"/>
</dbReference>
<accession>A0A2M7CHL2</accession>
<dbReference type="InterPro" id="IPR001787">
    <property type="entry name" value="Ribosomal_bL21"/>
</dbReference>
<evidence type="ECO:0000256" key="1">
    <source>
        <dbReference type="ARBA" id="ARBA00008563"/>
    </source>
</evidence>
<reference evidence="10" key="1">
    <citation type="submission" date="2017-09" db="EMBL/GenBank/DDBJ databases">
        <title>Depth-based differentiation of microbial function through sediment-hosted aquifers and enrichment of novel symbionts in the deep terrestrial subsurface.</title>
        <authorList>
            <person name="Probst A.J."/>
            <person name="Ladd B."/>
            <person name="Jarett J.K."/>
            <person name="Geller-Mcgrath D.E."/>
            <person name="Sieber C.M.K."/>
            <person name="Emerson J.B."/>
            <person name="Anantharaman K."/>
            <person name="Thomas B.C."/>
            <person name="Malmstrom R."/>
            <person name="Stieglmeier M."/>
            <person name="Klingl A."/>
            <person name="Woyke T."/>
            <person name="Ryan C.M."/>
            <person name="Banfield J.F."/>
        </authorList>
    </citation>
    <scope>NUCLEOTIDE SEQUENCE [LARGE SCALE GENOMIC DNA]</scope>
</reference>
<evidence type="ECO:0000313" key="9">
    <source>
        <dbReference type="EMBL" id="PIV25134.1"/>
    </source>
</evidence>
<dbReference type="Proteomes" id="UP000229966">
    <property type="component" value="Unassembled WGS sequence"/>
</dbReference>
<dbReference type="InterPro" id="IPR028909">
    <property type="entry name" value="bL21-like"/>
</dbReference>
<gene>
    <name evidence="9" type="primary">rplU</name>
    <name evidence="9" type="ORF">COS38_03235</name>
</gene>
<dbReference type="GO" id="GO:0003735">
    <property type="term" value="F:structural constituent of ribosome"/>
    <property type="evidence" value="ECO:0007669"/>
    <property type="project" value="InterPro"/>
</dbReference>
<dbReference type="InterPro" id="IPR018258">
    <property type="entry name" value="Ribosomal_bL21_CS"/>
</dbReference>
<evidence type="ECO:0000256" key="8">
    <source>
        <dbReference type="SAM" id="MobiDB-lite"/>
    </source>
</evidence>
<dbReference type="EMBL" id="PEUM01000095">
    <property type="protein sequence ID" value="PIV25134.1"/>
    <property type="molecule type" value="Genomic_DNA"/>
</dbReference>
<dbReference type="PANTHER" id="PTHR21349:SF0">
    <property type="entry name" value="LARGE RIBOSOMAL SUBUNIT PROTEIN BL21M"/>
    <property type="match status" value="1"/>
</dbReference>
<dbReference type="GO" id="GO:1990904">
    <property type="term" value="C:ribonucleoprotein complex"/>
    <property type="evidence" value="ECO:0007669"/>
    <property type="project" value="UniProtKB-KW"/>
</dbReference>
<proteinExistence type="inferred from homology"/>
<feature type="compositionally biased region" description="Basic residues" evidence="8">
    <location>
        <begin position="1"/>
        <end position="17"/>
    </location>
</feature>
<evidence type="ECO:0000256" key="6">
    <source>
        <dbReference type="ARBA" id="ARBA00035483"/>
    </source>
</evidence>
<sequence length="114" mass="12966">MEKIINKKTNKPVKKVAKPVQPKPDTKAQIAVIQTGGKQYLVKAGDLVKVEKLPAEPKQIEFTDLLHNKKVVIEIQGDIKAKKVTGVKFKKRKGYLKRFGHRQDQTILKILEIK</sequence>
<dbReference type="SUPFAM" id="SSF141091">
    <property type="entry name" value="L21p-like"/>
    <property type="match status" value="1"/>
</dbReference>
<dbReference type="InterPro" id="IPR036164">
    <property type="entry name" value="bL21-like_sf"/>
</dbReference>
<dbReference type="AlphaFoldDB" id="A0A2M7CHL2"/>
<protein>
    <recommendedName>
        <fullName evidence="6 7">50S ribosomal protein L21</fullName>
    </recommendedName>
</protein>
<name>A0A2M7CHL2_9BACT</name>
<comment type="similarity">
    <text evidence="1 7">Belongs to the bacterial ribosomal protein bL21 family.</text>
</comment>